<reference evidence="3" key="1">
    <citation type="journal article" date="2021" name="PeerJ">
        <title>Extensive microbial diversity within the chicken gut microbiome revealed by metagenomics and culture.</title>
        <authorList>
            <person name="Gilroy R."/>
            <person name="Ravi A."/>
            <person name="Getino M."/>
            <person name="Pursley I."/>
            <person name="Horton D.L."/>
            <person name="Alikhan N.F."/>
            <person name="Baker D."/>
            <person name="Gharbi K."/>
            <person name="Hall N."/>
            <person name="Watson M."/>
            <person name="Adriaenssens E.M."/>
            <person name="Foster-Nyarko E."/>
            <person name="Jarju S."/>
            <person name="Secka A."/>
            <person name="Antonio M."/>
            <person name="Oren A."/>
            <person name="Chaudhuri R.R."/>
            <person name="La Ragione R."/>
            <person name="Hildebrand F."/>
            <person name="Pallen M.J."/>
        </authorList>
    </citation>
    <scope>NUCLEOTIDE SEQUENCE</scope>
    <source>
        <strain evidence="3">ChiHecec2B26-12326</strain>
    </source>
</reference>
<protein>
    <submittedName>
        <fullName evidence="3">PorT family protein</fullName>
    </submittedName>
</protein>
<dbReference type="EMBL" id="DXEN01000033">
    <property type="protein sequence ID" value="HIX85982.1"/>
    <property type="molecule type" value="Genomic_DNA"/>
</dbReference>
<sequence length="216" mass="24419">MKKIAILLAFLIASWIGAHAQEFHFIPRIGLNLSSLYPIESYRSMQAGLNIGVAEEIRFSRLFALEPGIYYSMQGYRRDYSRDGNACLKADYLNIPVYAKFYLWQGFHLFAGPQVSFNVRAKATDYIFSSSLCPPFMDEEYHDASGDIREEIRNCGFSLVMGAGYTFDWGLVVSANYILGCTPFFSDTNDFLTGGSSYFQGKGQNSVLQINVGWRF</sequence>
<name>A0A9D1XQN3_9BACT</name>
<dbReference type="AlphaFoldDB" id="A0A9D1XQN3"/>
<keyword evidence="1" id="KW-0732">Signal</keyword>
<feature type="signal peptide" evidence="1">
    <location>
        <begin position="1"/>
        <end position="20"/>
    </location>
</feature>
<dbReference type="Pfam" id="PF13568">
    <property type="entry name" value="OMP_b-brl_2"/>
    <property type="match status" value="1"/>
</dbReference>
<evidence type="ECO:0000259" key="2">
    <source>
        <dbReference type="Pfam" id="PF13568"/>
    </source>
</evidence>
<dbReference type="InterPro" id="IPR025665">
    <property type="entry name" value="Beta-barrel_OMP_2"/>
</dbReference>
<accession>A0A9D1XQN3</accession>
<reference evidence="3" key="2">
    <citation type="submission" date="2021-04" db="EMBL/GenBank/DDBJ databases">
        <authorList>
            <person name="Gilroy R."/>
        </authorList>
    </citation>
    <scope>NUCLEOTIDE SEQUENCE</scope>
    <source>
        <strain evidence="3">ChiHecec2B26-12326</strain>
    </source>
</reference>
<gene>
    <name evidence="3" type="ORF">H9848_05175</name>
</gene>
<feature type="chain" id="PRO_5038417256" evidence="1">
    <location>
        <begin position="21"/>
        <end position="216"/>
    </location>
</feature>
<evidence type="ECO:0000313" key="3">
    <source>
        <dbReference type="EMBL" id="HIX85982.1"/>
    </source>
</evidence>
<evidence type="ECO:0000313" key="4">
    <source>
        <dbReference type="Proteomes" id="UP000823847"/>
    </source>
</evidence>
<evidence type="ECO:0000256" key="1">
    <source>
        <dbReference type="SAM" id="SignalP"/>
    </source>
</evidence>
<proteinExistence type="predicted"/>
<comment type="caution">
    <text evidence="3">The sequence shown here is derived from an EMBL/GenBank/DDBJ whole genome shotgun (WGS) entry which is preliminary data.</text>
</comment>
<feature type="domain" description="Outer membrane protein beta-barrel" evidence="2">
    <location>
        <begin position="20"/>
        <end position="185"/>
    </location>
</feature>
<organism evidence="3 4">
    <name type="scientific">Candidatus Parabacteroides intestinigallinarum</name>
    <dbReference type="NCBI Taxonomy" id="2838722"/>
    <lineage>
        <taxon>Bacteria</taxon>
        <taxon>Pseudomonadati</taxon>
        <taxon>Bacteroidota</taxon>
        <taxon>Bacteroidia</taxon>
        <taxon>Bacteroidales</taxon>
        <taxon>Tannerellaceae</taxon>
        <taxon>Parabacteroides</taxon>
    </lineage>
</organism>
<dbReference type="Proteomes" id="UP000823847">
    <property type="component" value="Unassembled WGS sequence"/>
</dbReference>